<gene>
    <name evidence="6" type="ORF">VNO77_31297</name>
</gene>
<dbReference type="PANTHER" id="PTHR22952">
    <property type="entry name" value="CAMP-RESPONSE ELEMENT BINDING PROTEIN-RELATED"/>
    <property type="match status" value="1"/>
</dbReference>
<dbReference type="GO" id="GO:0003677">
    <property type="term" value="F:DNA binding"/>
    <property type="evidence" value="ECO:0007669"/>
    <property type="project" value="UniProtKB-KW"/>
</dbReference>
<dbReference type="Pfam" id="PF07716">
    <property type="entry name" value="bZIP_2"/>
    <property type="match status" value="1"/>
</dbReference>
<dbReference type="PROSITE" id="PS00036">
    <property type="entry name" value="BZIP_BASIC"/>
    <property type="match status" value="1"/>
</dbReference>
<sequence>MVSPTRAQGPQYPPMVRQGSLYNLSFDEVQSQLGNTGKPLHGMNLDDELQQNVISAENGQQLVQNPSSDHHHSFILGNIGLNGTLSNKTISEVWRGIVHQEHMNRSVEHPSLGETTLENFLARAGVINVGNQDNLTQPLMGIDPMVMPSQQEHWLQLQMQMQMQMQIPAINIHQQQQQHEEQDHQQIIGLCPDFSVSSKSSVYENPVMEIGYSENSVAISMSSACSDSKSAIVGKKNRYSDEVLEKTIERRQKRMAKNRESAARSRAKKQVSTKSLKHAVTPRYLHNGEIYAILYLSCFKEHINKLEKDKCRLQKINTWLKKLKVHSAIHFKGKN</sequence>
<evidence type="ECO:0000256" key="4">
    <source>
        <dbReference type="SAM" id="MobiDB-lite"/>
    </source>
</evidence>
<dbReference type="CDD" id="cd14707">
    <property type="entry name" value="bZIP_plant_BZIP46"/>
    <property type="match status" value="1"/>
</dbReference>
<dbReference type="AlphaFoldDB" id="A0AAN9KQX5"/>
<name>A0AAN9KQX5_CANGL</name>
<dbReference type="InterPro" id="IPR004827">
    <property type="entry name" value="bZIP"/>
</dbReference>
<organism evidence="6 7">
    <name type="scientific">Canavalia gladiata</name>
    <name type="common">Sword bean</name>
    <name type="synonym">Dolichos gladiatus</name>
    <dbReference type="NCBI Taxonomy" id="3824"/>
    <lineage>
        <taxon>Eukaryota</taxon>
        <taxon>Viridiplantae</taxon>
        <taxon>Streptophyta</taxon>
        <taxon>Embryophyta</taxon>
        <taxon>Tracheophyta</taxon>
        <taxon>Spermatophyta</taxon>
        <taxon>Magnoliopsida</taxon>
        <taxon>eudicotyledons</taxon>
        <taxon>Gunneridae</taxon>
        <taxon>Pentapetalae</taxon>
        <taxon>rosids</taxon>
        <taxon>fabids</taxon>
        <taxon>Fabales</taxon>
        <taxon>Fabaceae</taxon>
        <taxon>Papilionoideae</taxon>
        <taxon>50 kb inversion clade</taxon>
        <taxon>NPAAA clade</taxon>
        <taxon>indigoferoid/millettioid clade</taxon>
        <taxon>Phaseoleae</taxon>
        <taxon>Canavalia</taxon>
    </lineage>
</organism>
<accession>A0AAN9KQX5</accession>
<dbReference type="SUPFAM" id="SSF57959">
    <property type="entry name" value="Leucine zipper domain"/>
    <property type="match status" value="1"/>
</dbReference>
<comment type="subcellular location">
    <subcellularLocation>
        <location evidence="1">Nucleus</location>
    </subcellularLocation>
</comment>
<dbReference type="Proteomes" id="UP001367508">
    <property type="component" value="Unassembled WGS sequence"/>
</dbReference>
<evidence type="ECO:0000256" key="1">
    <source>
        <dbReference type="ARBA" id="ARBA00004123"/>
    </source>
</evidence>
<dbReference type="GO" id="GO:0005634">
    <property type="term" value="C:nucleus"/>
    <property type="evidence" value="ECO:0007669"/>
    <property type="project" value="UniProtKB-SubCell"/>
</dbReference>
<evidence type="ECO:0000259" key="5">
    <source>
        <dbReference type="PROSITE" id="PS00036"/>
    </source>
</evidence>
<reference evidence="6 7" key="1">
    <citation type="submission" date="2024-01" db="EMBL/GenBank/DDBJ databases">
        <title>The genomes of 5 underutilized Papilionoideae crops provide insights into root nodulation and disease resistanc.</title>
        <authorList>
            <person name="Jiang F."/>
        </authorList>
    </citation>
    <scope>NUCLEOTIDE SEQUENCE [LARGE SCALE GENOMIC DNA]</scope>
    <source>
        <strain evidence="6">LVBAO_FW01</strain>
        <tissue evidence="6">Leaves</tissue>
    </source>
</reference>
<evidence type="ECO:0000256" key="2">
    <source>
        <dbReference type="ARBA" id="ARBA00023125"/>
    </source>
</evidence>
<keyword evidence="7" id="KW-1185">Reference proteome</keyword>
<dbReference type="EMBL" id="JAYMYQ010000007">
    <property type="protein sequence ID" value="KAK7321101.1"/>
    <property type="molecule type" value="Genomic_DNA"/>
</dbReference>
<dbReference type="Gene3D" id="1.20.5.170">
    <property type="match status" value="1"/>
</dbReference>
<evidence type="ECO:0000313" key="6">
    <source>
        <dbReference type="EMBL" id="KAK7321101.1"/>
    </source>
</evidence>
<feature type="domain" description="BZIP" evidence="5">
    <location>
        <begin position="253"/>
        <end position="268"/>
    </location>
</feature>
<feature type="region of interest" description="Disordered" evidence="4">
    <location>
        <begin position="253"/>
        <end position="273"/>
    </location>
</feature>
<proteinExistence type="predicted"/>
<dbReference type="InterPro" id="IPR043452">
    <property type="entry name" value="BZIP46-like"/>
</dbReference>
<keyword evidence="3" id="KW-0539">Nucleus</keyword>
<comment type="caution">
    <text evidence="6">The sequence shown here is derived from an EMBL/GenBank/DDBJ whole genome shotgun (WGS) entry which is preliminary data.</text>
</comment>
<dbReference type="InterPro" id="IPR046347">
    <property type="entry name" value="bZIP_sf"/>
</dbReference>
<keyword evidence="2" id="KW-0238">DNA-binding</keyword>
<dbReference type="PANTHER" id="PTHR22952:SF404">
    <property type="entry name" value="BZIP DOMAIN-CONTAINING PROTEIN"/>
    <property type="match status" value="1"/>
</dbReference>
<dbReference type="GO" id="GO:0003700">
    <property type="term" value="F:DNA-binding transcription factor activity"/>
    <property type="evidence" value="ECO:0007669"/>
    <property type="project" value="InterPro"/>
</dbReference>
<protein>
    <recommendedName>
        <fullName evidence="5">BZIP domain-containing protein</fullName>
    </recommendedName>
</protein>
<dbReference type="GO" id="GO:0045893">
    <property type="term" value="P:positive regulation of DNA-templated transcription"/>
    <property type="evidence" value="ECO:0007669"/>
    <property type="project" value="InterPro"/>
</dbReference>
<evidence type="ECO:0000256" key="3">
    <source>
        <dbReference type="ARBA" id="ARBA00023242"/>
    </source>
</evidence>
<evidence type="ECO:0000313" key="7">
    <source>
        <dbReference type="Proteomes" id="UP001367508"/>
    </source>
</evidence>